<keyword evidence="3" id="KW-1185">Reference proteome</keyword>
<dbReference type="Pfam" id="PF12697">
    <property type="entry name" value="Abhydrolase_6"/>
    <property type="match status" value="1"/>
</dbReference>
<dbReference type="InterPro" id="IPR029058">
    <property type="entry name" value="AB_hydrolase_fold"/>
</dbReference>
<dbReference type="Proteomes" id="UP000537130">
    <property type="component" value="Unassembled WGS sequence"/>
</dbReference>
<comment type="caution">
    <text evidence="2">The sequence shown here is derived from an EMBL/GenBank/DDBJ whole genome shotgun (WGS) entry which is preliminary data.</text>
</comment>
<evidence type="ECO:0000313" key="2">
    <source>
        <dbReference type="EMBL" id="MBB3047699.1"/>
    </source>
</evidence>
<evidence type="ECO:0000313" key="3">
    <source>
        <dbReference type="Proteomes" id="UP000537130"/>
    </source>
</evidence>
<dbReference type="Gene3D" id="3.40.50.1820">
    <property type="entry name" value="alpha/beta hydrolase"/>
    <property type="match status" value="1"/>
</dbReference>
<dbReference type="RefSeq" id="WP_183410463.1">
    <property type="nucleotide sequence ID" value="NZ_JACHWY010000002.1"/>
</dbReference>
<dbReference type="InterPro" id="IPR000073">
    <property type="entry name" value="AB_hydrolase_1"/>
</dbReference>
<proteinExistence type="predicted"/>
<gene>
    <name evidence="2" type="ORF">FHR99_001965</name>
</gene>
<evidence type="ECO:0000259" key="1">
    <source>
        <dbReference type="Pfam" id="PF12697"/>
    </source>
</evidence>
<accession>A0A7W4W6C3</accession>
<organism evidence="2 3">
    <name type="scientific">Litorivivens lipolytica</name>
    <dbReference type="NCBI Taxonomy" id="1524264"/>
    <lineage>
        <taxon>Bacteria</taxon>
        <taxon>Pseudomonadati</taxon>
        <taxon>Pseudomonadota</taxon>
        <taxon>Gammaproteobacteria</taxon>
        <taxon>Litorivivens</taxon>
    </lineage>
</organism>
<sequence length="247" mass="27747">MADTFILLRGLGRGQSHWMGFAERLAEACPDASVVCLDLPGNGELWFEKSPLSLEEAARSLRRDCLRRGLQPPFRIVGLSMGAMVGLAWFTAEPSDIKELVMINSSLASVCPIYQRMRPAAFLRLLPGLLSRRWRERAVLSLTCNLRRHDRELLRVWDAIALEQPVSATNVLRQLAAAARYCPQPLPLAPIRLVASRTDRLVDVRCSQAIAEHWQLPLIVHDTAGHDLPVDDPDWLIQTLLHRSQPV</sequence>
<dbReference type="SUPFAM" id="SSF53474">
    <property type="entry name" value="alpha/beta-Hydrolases"/>
    <property type="match status" value="1"/>
</dbReference>
<protein>
    <submittedName>
        <fullName evidence="2">Pimeloyl-ACP methyl ester carboxylesterase</fullName>
    </submittedName>
</protein>
<dbReference type="EMBL" id="JACHWY010000002">
    <property type="protein sequence ID" value="MBB3047699.1"/>
    <property type="molecule type" value="Genomic_DNA"/>
</dbReference>
<name>A0A7W4W6C3_9GAMM</name>
<dbReference type="AlphaFoldDB" id="A0A7W4W6C3"/>
<feature type="domain" description="AB hydrolase-1" evidence="1">
    <location>
        <begin position="6"/>
        <end position="238"/>
    </location>
</feature>
<reference evidence="2 3" key="1">
    <citation type="submission" date="2020-08" db="EMBL/GenBank/DDBJ databases">
        <title>Genomic Encyclopedia of Type Strains, Phase III (KMG-III): the genomes of soil and plant-associated and newly described type strains.</title>
        <authorList>
            <person name="Whitman W."/>
        </authorList>
    </citation>
    <scope>NUCLEOTIDE SEQUENCE [LARGE SCALE GENOMIC DNA]</scope>
    <source>
        <strain evidence="2 3">CECT 8654</strain>
    </source>
</reference>